<dbReference type="EMBL" id="JAIVGD010000013">
    <property type="protein sequence ID" value="KAH0763105.1"/>
    <property type="molecule type" value="Genomic_DNA"/>
</dbReference>
<organism evidence="1 2">
    <name type="scientific">Solanum tuberosum</name>
    <name type="common">Potato</name>
    <dbReference type="NCBI Taxonomy" id="4113"/>
    <lineage>
        <taxon>Eukaryota</taxon>
        <taxon>Viridiplantae</taxon>
        <taxon>Streptophyta</taxon>
        <taxon>Embryophyta</taxon>
        <taxon>Tracheophyta</taxon>
        <taxon>Spermatophyta</taxon>
        <taxon>Magnoliopsida</taxon>
        <taxon>eudicotyledons</taxon>
        <taxon>Gunneridae</taxon>
        <taxon>Pentapetalae</taxon>
        <taxon>asterids</taxon>
        <taxon>lamiids</taxon>
        <taxon>Solanales</taxon>
        <taxon>Solanaceae</taxon>
        <taxon>Solanoideae</taxon>
        <taxon>Solaneae</taxon>
        <taxon>Solanum</taxon>
    </lineage>
</organism>
<reference evidence="1 2" key="1">
    <citation type="journal article" date="2021" name="bioRxiv">
        <title>Chromosome-scale and haplotype-resolved genome assembly of a tetraploid potato cultivar.</title>
        <authorList>
            <person name="Sun H."/>
            <person name="Jiao W.-B."/>
            <person name="Krause K."/>
            <person name="Campoy J.A."/>
            <person name="Goel M."/>
            <person name="Folz-Donahue K."/>
            <person name="Kukat C."/>
            <person name="Huettel B."/>
            <person name="Schneeberger K."/>
        </authorList>
    </citation>
    <scope>NUCLEOTIDE SEQUENCE [LARGE SCALE GENOMIC DNA]</scope>
    <source>
        <strain evidence="1">SolTubOtavaFocal</strain>
        <tissue evidence="1">Leaves</tissue>
    </source>
</reference>
<name>A0ABQ7VJA6_SOLTU</name>
<proteinExistence type="predicted"/>
<accession>A0ABQ7VJA6</accession>
<protein>
    <submittedName>
        <fullName evidence="1">Uncharacterized protein</fullName>
    </submittedName>
</protein>
<evidence type="ECO:0000313" key="2">
    <source>
        <dbReference type="Proteomes" id="UP000826656"/>
    </source>
</evidence>
<gene>
    <name evidence="1" type="ORF">KY290_019178</name>
</gene>
<sequence length="65" mass="7308">MSLSSIDGKELLEKIELVESHKETSKIKLKEHGITTVQRAVVNKEQQKDGKNDVKGKTYELLVEG</sequence>
<comment type="caution">
    <text evidence="1">The sequence shown here is derived from an EMBL/GenBank/DDBJ whole genome shotgun (WGS) entry which is preliminary data.</text>
</comment>
<keyword evidence="2" id="KW-1185">Reference proteome</keyword>
<evidence type="ECO:0000313" key="1">
    <source>
        <dbReference type="EMBL" id="KAH0763105.1"/>
    </source>
</evidence>
<dbReference type="Proteomes" id="UP000826656">
    <property type="component" value="Unassembled WGS sequence"/>
</dbReference>